<protein>
    <submittedName>
        <fullName evidence="1">ABC transporter substrate-binding protein</fullName>
    </submittedName>
</protein>
<sequence>LLSVILIGQPELGVKLSEHNPEVREVVQRIEIITLPPLDNELGAYLAHRFKRAQVPLDKVVEQSAIDALRAKLVPSRGAGSLLYPLAVQNALTAAMNRAADLGVPTVTADVVRGDKPEPINVDILQVVIVPRATWERITAHVPADVLQREGVTRG</sequence>
<proteinExistence type="predicted"/>
<organism evidence="1">
    <name type="scientific">Brugia timori</name>
    <dbReference type="NCBI Taxonomy" id="42155"/>
    <lineage>
        <taxon>Eukaryota</taxon>
        <taxon>Metazoa</taxon>
        <taxon>Ecdysozoa</taxon>
        <taxon>Nematoda</taxon>
        <taxon>Chromadorea</taxon>
        <taxon>Rhabditida</taxon>
        <taxon>Spirurina</taxon>
        <taxon>Spiruromorpha</taxon>
        <taxon>Filarioidea</taxon>
        <taxon>Onchocercidae</taxon>
        <taxon>Brugia</taxon>
    </lineage>
</organism>
<name>A0A0R3QFG1_9BILA</name>
<dbReference type="InterPro" id="IPR052026">
    <property type="entry name" value="ExeA_AAA_ATPase_DNA-bind"/>
</dbReference>
<evidence type="ECO:0000313" key="1">
    <source>
        <dbReference type="WBParaSite" id="BTMF_0000510701-mRNA-1"/>
    </source>
</evidence>
<dbReference type="PANTHER" id="PTHR35894">
    <property type="entry name" value="GENERAL SECRETION PATHWAY PROTEIN A-RELATED"/>
    <property type="match status" value="1"/>
</dbReference>
<dbReference type="WBParaSite" id="BTMF_0000510701-mRNA-1">
    <property type="protein sequence ID" value="BTMF_0000510701-mRNA-1"/>
    <property type="gene ID" value="BTMF_0000510701"/>
</dbReference>
<dbReference type="AlphaFoldDB" id="A0A0R3QFG1"/>
<reference evidence="1" key="1">
    <citation type="submission" date="2017-02" db="UniProtKB">
        <authorList>
            <consortium name="WormBaseParasite"/>
        </authorList>
    </citation>
    <scope>IDENTIFICATION</scope>
</reference>
<accession>A0A0R3QFG1</accession>
<dbReference type="PANTHER" id="PTHR35894:SF1">
    <property type="entry name" value="PHOSPHORIBULOKINASE _ URIDINE KINASE FAMILY"/>
    <property type="match status" value="1"/>
</dbReference>